<evidence type="ECO:0000313" key="5">
    <source>
        <dbReference type="Proteomes" id="UP000273828"/>
    </source>
</evidence>
<dbReference type="SUPFAM" id="SSF52540">
    <property type="entry name" value="P-loop containing nucleoside triphosphate hydrolases"/>
    <property type="match status" value="1"/>
</dbReference>
<comment type="caution">
    <text evidence="4">The sequence shown here is derived from an EMBL/GenBank/DDBJ whole genome shotgun (WGS) entry which is preliminary data.</text>
</comment>
<feature type="coiled-coil region" evidence="3">
    <location>
        <begin position="143"/>
        <end position="235"/>
    </location>
</feature>
<keyword evidence="1 3" id="KW-0175">Coiled coil</keyword>
<accession>A0A3N6LXJ0</accession>
<evidence type="ECO:0000313" key="4">
    <source>
        <dbReference type="EMBL" id="RQG86781.1"/>
    </source>
</evidence>
<organism evidence="4 5">
    <name type="scientific">Natrarchaeobius halalkaliphilus</name>
    <dbReference type="NCBI Taxonomy" id="1679091"/>
    <lineage>
        <taxon>Archaea</taxon>
        <taxon>Methanobacteriati</taxon>
        <taxon>Methanobacteriota</taxon>
        <taxon>Stenosarchaea group</taxon>
        <taxon>Halobacteria</taxon>
        <taxon>Halobacteriales</taxon>
        <taxon>Natrialbaceae</taxon>
        <taxon>Natrarchaeobius</taxon>
    </lineage>
</organism>
<feature type="coiled-coil region" evidence="3">
    <location>
        <begin position="340"/>
        <end position="478"/>
    </location>
</feature>
<proteinExistence type="inferred from homology"/>
<dbReference type="InterPro" id="IPR027417">
    <property type="entry name" value="P-loop_NTPase"/>
</dbReference>
<dbReference type="AlphaFoldDB" id="A0A3N6LXJ0"/>
<dbReference type="NCBIfam" id="NF045487">
    <property type="entry name" value="ASRP"/>
    <property type="match status" value="1"/>
</dbReference>
<name>A0A3N6LXJ0_9EURY</name>
<comment type="similarity">
    <text evidence="2">Belongs to the Sph1/Sph2 family.</text>
</comment>
<protein>
    <submittedName>
        <fullName evidence="4">Chromosome segregation protein SMC</fullName>
    </submittedName>
</protein>
<dbReference type="EMBL" id="REFY01000007">
    <property type="protein sequence ID" value="RQG86781.1"/>
    <property type="molecule type" value="Genomic_DNA"/>
</dbReference>
<evidence type="ECO:0000256" key="2">
    <source>
        <dbReference type="ARBA" id="ARBA00049666"/>
    </source>
</evidence>
<evidence type="ECO:0000256" key="3">
    <source>
        <dbReference type="SAM" id="Coils"/>
    </source>
</evidence>
<dbReference type="Gene3D" id="3.40.50.300">
    <property type="entry name" value="P-loop containing nucleotide triphosphate hydrolases"/>
    <property type="match status" value="1"/>
</dbReference>
<sequence length="642" mass="73744">MESSNDREEQFASSSSEVSIEVTNVGGIDSTDLRLSPGVTILTGQNATNRTSLLRAAAGGLGGTAGVLKRDADRGHVSMTIGGETYERRYERTQTGVRTEGNTYSDADELIDLFVCLLEDNALRRAVRAGDELADLLLAPIDTETLTRQINELQSERTQLDEQLNEIERDRKRLPALEQKRTELENRLEEITANLDAVRSQLEPEASDDENVEHAESVLERIEELRIHREETKSELETQRSIRDELAGELETVQESLSEIDVREAKQREIQGEIERLQGRESELSKTITELSTIRSQNRQVLDGESKIVSELAVSDETIDRLDPMSQSIECWTCGSDIERQAITARLDELERLVESKRNEREELRETLAERRSRYDSIQRRMEKRQELRSRKADLERELERRSESIETLAKKADRLREEVSEHRETLESIDTIADETHSDYERLSELEYNRGQTEQELRELEDEITEIEYRVSKSTDLETRRGDITERITSLRSRAETIERDVIETFNTHSEAVLDRLAYENIERVWIERRTHDDKTTFPLHIVRTDDDGTAYEDEVTHLSESEREVVGLVVALAGYLTHDVQEVVPMILLDSLEAIDADRIAELIDYFRSHVEYLVLALLHEDAAVLPESYDRVYAEESLA</sequence>
<dbReference type="Proteomes" id="UP000273828">
    <property type="component" value="Unassembled WGS sequence"/>
</dbReference>
<dbReference type="Gene3D" id="1.10.287.1490">
    <property type="match status" value="1"/>
</dbReference>
<dbReference type="OrthoDB" id="241568at2157"/>
<reference evidence="4 5" key="1">
    <citation type="submission" date="2018-10" db="EMBL/GenBank/DDBJ databases">
        <title>Natrarchaeobius chitinivorans gen. nov., sp. nov., and Natrarchaeobius haloalkaliphilus sp. nov., alkaliphilic, chitin-utilizing haloarchaea from hypersaline alkaline lakes.</title>
        <authorList>
            <person name="Sorokin D.Y."/>
            <person name="Elcheninov A.G."/>
            <person name="Kostrikina N.A."/>
            <person name="Bale N.J."/>
            <person name="Sinninghe Damste J.S."/>
            <person name="Khijniak T.V."/>
            <person name="Kublanov I.V."/>
            <person name="Toshchakov S.V."/>
        </authorList>
    </citation>
    <scope>NUCLEOTIDE SEQUENCE [LARGE SCALE GENOMIC DNA]</scope>
    <source>
        <strain evidence="4 5">AArcht-Sl</strain>
    </source>
</reference>
<dbReference type="PANTHER" id="PTHR32114">
    <property type="entry name" value="ABC TRANSPORTER ABCH.3"/>
    <property type="match status" value="1"/>
</dbReference>
<dbReference type="PANTHER" id="PTHR32114:SF2">
    <property type="entry name" value="ABC TRANSPORTER ABCH.3"/>
    <property type="match status" value="1"/>
</dbReference>
<evidence type="ECO:0000256" key="1">
    <source>
        <dbReference type="ARBA" id="ARBA00023054"/>
    </source>
</evidence>
<keyword evidence="5" id="KW-1185">Reference proteome</keyword>
<dbReference type="RefSeq" id="WP_124179675.1">
    <property type="nucleotide sequence ID" value="NZ_REFY01000007.1"/>
</dbReference>
<gene>
    <name evidence="4" type="ORF">EA462_16740</name>
</gene>